<protein>
    <recommendedName>
        <fullName evidence="4">Class II aldolase/adducin N-terminal domain-containing protein</fullName>
    </recommendedName>
</protein>
<sequence>MAEVITEDLPRVKFTTTRQGSCSLPPDTPDLQALAALMARMEALGAAPLLADGAVGGNCGILVDLPGAECAALFVSRTGKPPGLHLSAADFVQVVRFDKEAWAADFRSHDPQHRPTSDTPLLQACLSSISQARHHWSQQPRVAFHGHALAEGEGLAEARRLGLPISEQATLFSTPPDLQQLEDLLMAHPYPQECCFIRRGHGFFILAGSAAEAEAVFEDKVVPFLARQQQQQQQEQQGHKLEKGQRQEQAGQQQQQQQREQKLQREDKAQPQQPDDSTQLQS</sequence>
<evidence type="ECO:0000313" key="3">
    <source>
        <dbReference type="Proteomes" id="UP000256970"/>
    </source>
</evidence>
<evidence type="ECO:0000256" key="1">
    <source>
        <dbReference type="SAM" id="MobiDB-lite"/>
    </source>
</evidence>
<accession>A0A383VLZ7</accession>
<evidence type="ECO:0008006" key="4">
    <source>
        <dbReference type="Google" id="ProtNLM"/>
    </source>
</evidence>
<dbReference type="AlphaFoldDB" id="A0A383VLZ7"/>
<reference evidence="2 3" key="1">
    <citation type="submission" date="2016-10" db="EMBL/GenBank/DDBJ databases">
        <authorList>
            <person name="Cai Z."/>
        </authorList>
    </citation>
    <scope>NUCLEOTIDE SEQUENCE [LARGE SCALE GENOMIC DNA]</scope>
</reference>
<proteinExistence type="predicted"/>
<feature type="compositionally biased region" description="Low complexity" evidence="1">
    <location>
        <begin position="247"/>
        <end position="258"/>
    </location>
</feature>
<feature type="compositionally biased region" description="Polar residues" evidence="1">
    <location>
        <begin position="270"/>
        <end position="282"/>
    </location>
</feature>
<dbReference type="EMBL" id="FNXT01000714">
    <property type="protein sequence ID" value="SZX66568.1"/>
    <property type="molecule type" value="Genomic_DNA"/>
</dbReference>
<keyword evidence="3" id="KW-1185">Reference proteome</keyword>
<feature type="compositionally biased region" description="Basic and acidic residues" evidence="1">
    <location>
        <begin position="259"/>
        <end position="269"/>
    </location>
</feature>
<dbReference type="Proteomes" id="UP000256970">
    <property type="component" value="Unassembled WGS sequence"/>
</dbReference>
<organism evidence="2 3">
    <name type="scientific">Tetradesmus obliquus</name>
    <name type="common">Green alga</name>
    <name type="synonym">Acutodesmus obliquus</name>
    <dbReference type="NCBI Taxonomy" id="3088"/>
    <lineage>
        <taxon>Eukaryota</taxon>
        <taxon>Viridiplantae</taxon>
        <taxon>Chlorophyta</taxon>
        <taxon>core chlorophytes</taxon>
        <taxon>Chlorophyceae</taxon>
        <taxon>CS clade</taxon>
        <taxon>Sphaeropleales</taxon>
        <taxon>Scenedesmaceae</taxon>
        <taxon>Tetradesmus</taxon>
    </lineage>
</organism>
<name>A0A383VLZ7_TETOB</name>
<gene>
    <name evidence="2" type="ORF">BQ4739_LOCUS6971</name>
</gene>
<feature type="compositionally biased region" description="Basic and acidic residues" evidence="1">
    <location>
        <begin position="237"/>
        <end position="246"/>
    </location>
</feature>
<evidence type="ECO:0000313" key="2">
    <source>
        <dbReference type="EMBL" id="SZX66568.1"/>
    </source>
</evidence>
<feature type="region of interest" description="Disordered" evidence="1">
    <location>
        <begin position="230"/>
        <end position="282"/>
    </location>
</feature>